<feature type="region of interest" description="Disordered" evidence="1">
    <location>
        <begin position="1"/>
        <end position="57"/>
    </location>
</feature>
<keyword evidence="3" id="KW-1185">Reference proteome</keyword>
<dbReference type="eggNOG" id="arCOG09394">
    <property type="taxonomic scope" value="Archaea"/>
</dbReference>
<gene>
    <name evidence="2" type="ORF">C493_16574</name>
</gene>
<dbReference type="PATRIC" id="fig|1227499.3.peg.3395"/>
<sequence>MSSALAGCAGDGDNDDNDADDGSENGDDSSNGDENGNGENETGEGGPERSDAGELRSLIETLDDDPLFDPGTETFSGSGDSVTDEVTLESALTVVVADFDDGGFENYQVTLEGESDELLVNSLEGGLSAGAVPTSNGEYLFDVTAPAEWELTVGQPLAPDEEIRTLPVEAAGSGPDVVGPVELDGSMTVSGEHDGEENFQVHIFDEGDTDVFSGEMVFNEIGEYEGETLADYSGICWLDVEADGEWSLEIE</sequence>
<proteinExistence type="predicted"/>
<accession>L9WRL3</accession>
<evidence type="ECO:0000313" key="2">
    <source>
        <dbReference type="EMBL" id="ELY52110.1"/>
    </source>
</evidence>
<keyword evidence="2" id="KW-0449">Lipoprotein</keyword>
<organism evidence="2 3">
    <name type="scientific">Natronolimnohabitans innermongolicus JCM 12255</name>
    <dbReference type="NCBI Taxonomy" id="1227499"/>
    <lineage>
        <taxon>Archaea</taxon>
        <taxon>Methanobacteriati</taxon>
        <taxon>Methanobacteriota</taxon>
        <taxon>Stenosarchaea group</taxon>
        <taxon>Halobacteria</taxon>
        <taxon>Halobacteriales</taxon>
        <taxon>Natrialbaceae</taxon>
        <taxon>Natronolimnohabitans</taxon>
    </lineage>
</organism>
<feature type="compositionally biased region" description="Acidic residues" evidence="1">
    <location>
        <begin position="12"/>
        <end position="31"/>
    </location>
</feature>
<dbReference type="EMBL" id="AOHZ01000079">
    <property type="protein sequence ID" value="ELY52110.1"/>
    <property type="molecule type" value="Genomic_DNA"/>
</dbReference>
<protein>
    <submittedName>
        <fullName evidence="2">Lipoprotein</fullName>
    </submittedName>
</protein>
<reference evidence="2 3" key="1">
    <citation type="journal article" date="2014" name="PLoS Genet.">
        <title>Phylogenetically driven sequencing of extremely halophilic archaea reveals strategies for static and dynamic osmo-response.</title>
        <authorList>
            <person name="Becker E.A."/>
            <person name="Seitzer P.M."/>
            <person name="Tritt A."/>
            <person name="Larsen D."/>
            <person name="Krusor M."/>
            <person name="Yao A.I."/>
            <person name="Wu D."/>
            <person name="Madern D."/>
            <person name="Eisen J.A."/>
            <person name="Darling A.E."/>
            <person name="Facciotti M.T."/>
        </authorList>
    </citation>
    <scope>NUCLEOTIDE SEQUENCE [LARGE SCALE GENOMIC DNA]</scope>
    <source>
        <strain evidence="2 3">JCM 12255</strain>
    </source>
</reference>
<name>L9WRL3_9EURY</name>
<feature type="region of interest" description="Disordered" evidence="1">
    <location>
        <begin position="63"/>
        <end position="82"/>
    </location>
</feature>
<dbReference type="AlphaFoldDB" id="L9WRL3"/>
<comment type="caution">
    <text evidence="2">The sequence shown here is derived from an EMBL/GenBank/DDBJ whole genome shotgun (WGS) entry which is preliminary data.</text>
</comment>
<dbReference type="Proteomes" id="UP000011602">
    <property type="component" value="Unassembled WGS sequence"/>
</dbReference>
<evidence type="ECO:0000256" key="1">
    <source>
        <dbReference type="SAM" id="MobiDB-lite"/>
    </source>
</evidence>
<evidence type="ECO:0000313" key="3">
    <source>
        <dbReference type="Proteomes" id="UP000011602"/>
    </source>
</evidence>